<evidence type="ECO:0000313" key="4">
    <source>
        <dbReference type="EMBL" id="GBN55181.1"/>
    </source>
</evidence>
<dbReference type="EMBL" id="BGPR01012134">
    <property type="protein sequence ID" value="GBN54725.1"/>
    <property type="molecule type" value="Genomic_DNA"/>
</dbReference>
<protein>
    <submittedName>
        <fullName evidence="3">Uncharacterized protein</fullName>
    </submittedName>
</protein>
<accession>A0A4Y2PVB2</accession>
<evidence type="ECO:0000313" key="3">
    <source>
        <dbReference type="EMBL" id="GBN55159.1"/>
    </source>
</evidence>
<evidence type="ECO:0000313" key="5">
    <source>
        <dbReference type="Proteomes" id="UP000499080"/>
    </source>
</evidence>
<evidence type="ECO:0000313" key="1">
    <source>
        <dbReference type="EMBL" id="GBN54722.1"/>
    </source>
</evidence>
<dbReference type="EMBL" id="BGPR01012133">
    <property type="protein sequence ID" value="GBN54722.1"/>
    <property type="molecule type" value="Genomic_DNA"/>
</dbReference>
<comment type="caution">
    <text evidence="3">The sequence shown here is derived from an EMBL/GenBank/DDBJ whole genome shotgun (WGS) entry which is preliminary data.</text>
</comment>
<dbReference type="AlphaFoldDB" id="A0A4Y2PVB2"/>
<name>A0A4Y2PVB2_ARAVE</name>
<dbReference type="Proteomes" id="UP000499080">
    <property type="component" value="Unassembled WGS sequence"/>
</dbReference>
<sequence>MAVCHPLPPNIDEPAFPEDGMLWLAHPLVVDPGFSSFWESTLRLAGDELHLGAERDCR</sequence>
<organism evidence="3 5">
    <name type="scientific">Araneus ventricosus</name>
    <name type="common">Orbweaver spider</name>
    <name type="synonym">Epeira ventricosa</name>
    <dbReference type="NCBI Taxonomy" id="182803"/>
    <lineage>
        <taxon>Eukaryota</taxon>
        <taxon>Metazoa</taxon>
        <taxon>Ecdysozoa</taxon>
        <taxon>Arthropoda</taxon>
        <taxon>Chelicerata</taxon>
        <taxon>Arachnida</taxon>
        <taxon>Araneae</taxon>
        <taxon>Araneomorphae</taxon>
        <taxon>Entelegynae</taxon>
        <taxon>Araneoidea</taxon>
        <taxon>Araneidae</taxon>
        <taxon>Araneus</taxon>
    </lineage>
</organism>
<evidence type="ECO:0000313" key="2">
    <source>
        <dbReference type="EMBL" id="GBN54725.1"/>
    </source>
</evidence>
<reference evidence="3 5" key="1">
    <citation type="journal article" date="2019" name="Sci. Rep.">
        <title>Orb-weaving spider Araneus ventricosus genome elucidates the spidroin gene catalogue.</title>
        <authorList>
            <person name="Kono N."/>
            <person name="Nakamura H."/>
            <person name="Ohtoshi R."/>
            <person name="Moran D.A.P."/>
            <person name="Shinohara A."/>
            <person name="Yoshida Y."/>
            <person name="Fujiwara M."/>
            <person name="Mori M."/>
            <person name="Tomita M."/>
            <person name="Arakawa K."/>
        </authorList>
    </citation>
    <scope>NUCLEOTIDE SEQUENCE [LARGE SCALE GENOMIC DNA]</scope>
</reference>
<dbReference type="EMBL" id="BGPR01012225">
    <property type="protein sequence ID" value="GBN55159.1"/>
    <property type="molecule type" value="Genomic_DNA"/>
</dbReference>
<keyword evidence="5" id="KW-1185">Reference proteome</keyword>
<feature type="non-terminal residue" evidence="3">
    <location>
        <position position="58"/>
    </location>
</feature>
<gene>
    <name evidence="2" type="ORF">AVEN_52585_1</name>
    <name evidence="1" type="ORF">AVEN_63421_1</name>
    <name evidence="4" type="ORF">AVEN_86504_1</name>
    <name evidence="3" type="ORF">AVEN_94981_1</name>
</gene>
<dbReference type="EMBL" id="BGPR01012232">
    <property type="protein sequence ID" value="GBN55181.1"/>
    <property type="molecule type" value="Genomic_DNA"/>
</dbReference>
<proteinExistence type="predicted"/>